<feature type="compositionally biased region" description="Pro residues" evidence="1">
    <location>
        <begin position="56"/>
        <end position="81"/>
    </location>
</feature>
<comment type="caution">
    <text evidence="3">The sequence shown here is derived from an EMBL/GenBank/DDBJ whole genome shotgun (WGS) entry which is preliminary data.</text>
</comment>
<feature type="chain" id="PRO_5007106800" evidence="2">
    <location>
        <begin position="20"/>
        <end position="93"/>
    </location>
</feature>
<dbReference type="EMBL" id="LMWX01000025">
    <property type="protein sequence ID" value="KUN83993.1"/>
    <property type="molecule type" value="Genomic_DNA"/>
</dbReference>
<dbReference type="Proteomes" id="UP000053024">
    <property type="component" value="Unassembled WGS sequence"/>
</dbReference>
<dbReference type="AlphaFoldDB" id="A0A101T1Q1"/>
<reference evidence="3 4" key="1">
    <citation type="submission" date="2015-10" db="EMBL/GenBank/DDBJ databases">
        <title>Draft genome sequence of Streptomyces bungoensis DSM 41781, type strain for the species Streptomyces bungoensis.</title>
        <authorList>
            <person name="Ruckert C."/>
            <person name="Winkler A."/>
            <person name="Kalinowski J."/>
            <person name="Kampfer P."/>
            <person name="Glaeser S."/>
        </authorList>
    </citation>
    <scope>NUCLEOTIDE SEQUENCE [LARGE SCALE GENOMIC DNA]</scope>
    <source>
        <strain evidence="3 4">DSM 41781</strain>
    </source>
</reference>
<gene>
    <name evidence="3" type="ORF">AQJ66_16540</name>
</gene>
<name>A0A101T1Q1_9ACTN</name>
<sequence>MLVLLLALLVPGAHVQAQAAPVPAFAAGAAEHEHEVPGAVAWPAVHAAPRGDPPRRPAPLPGPAPGRPAGRPCPAPPRPPHAVPLLRTVVLRC</sequence>
<dbReference type="STRING" id="285568.AQJ66_16540"/>
<evidence type="ECO:0000313" key="4">
    <source>
        <dbReference type="Proteomes" id="UP000053024"/>
    </source>
</evidence>
<proteinExistence type="predicted"/>
<keyword evidence="2" id="KW-0732">Signal</keyword>
<evidence type="ECO:0000256" key="2">
    <source>
        <dbReference type="SAM" id="SignalP"/>
    </source>
</evidence>
<feature type="signal peptide" evidence="2">
    <location>
        <begin position="1"/>
        <end position="19"/>
    </location>
</feature>
<evidence type="ECO:0000313" key="3">
    <source>
        <dbReference type="EMBL" id="KUN83993.1"/>
    </source>
</evidence>
<accession>A0A101T1Q1</accession>
<feature type="region of interest" description="Disordered" evidence="1">
    <location>
        <begin position="37"/>
        <end position="81"/>
    </location>
</feature>
<organism evidence="3 4">
    <name type="scientific">Streptomyces bungoensis</name>
    <dbReference type="NCBI Taxonomy" id="285568"/>
    <lineage>
        <taxon>Bacteria</taxon>
        <taxon>Bacillati</taxon>
        <taxon>Actinomycetota</taxon>
        <taxon>Actinomycetes</taxon>
        <taxon>Kitasatosporales</taxon>
        <taxon>Streptomycetaceae</taxon>
        <taxon>Streptomyces</taxon>
    </lineage>
</organism>
<evidence type="ECO:0000256" key="1">
    <source>
        <dbReference type="SAM" id="MobiDB-lite"/>
    </source>
</evidence>
<keyword evidence="4" id="KW-1185">Reference proteome</keyword>
<protein>
    <submittedName>
        <fullName evidence="3">Uncharacterized protein</fullName>
    </submittedName>
</protein>